<protein>
    <submittedName>
        <fullName evidence="6">GntR family transcriptional regulator</fullName>
    </submittedName>
</protein>
<dbReference type="InterPro" id="IPR036388">
    <property type="entry name" value="WH-like_DNA-bd_sf"/>
</dbReference>
<evidence type="ECO:0000259" key="5">
    <source>
        <dbReference type="PROSITE" id="PS50949"/>
    </source>
</evidence>
<keyword evidence="3" id="KW-0804">Transcription</keyword>
<name>A0ABS5TSI7_9ACTN</name>
<dbReference type="SUPFAM" id="SSF48008">
    <property type="entry name" value="GntR ligand-binding domain-like"/>
    <property type="match status" value="1"/>
</dbReference>
<dbReference type="EMBL" id="JAHBAY010000020">
    <property type="protein sequence ID" value="MBT0773778.1"/>
    <property type="molecule type" value="Genomic_DNA"/>
</dbReference>
<keyword evidence="2" id="KW-0238">DNA-binding</keyword>
<dbReference type="SMART" id="SM00345">
    <property type="entry name" value="HTH_GNTR"/>
    <property type="match status" value="1"/>
</dbReference>
<comment type="caution">
    <text evidence="6">The sequence shown here is derived from an EMBL/GenBank/DDBJ whole genome shotgun (WGS) entry which is preliminary data.</text>
</comment>
<evidence type="ECO:0000313" key="6">
    <source>
        <dbReference type="EMBL" id="MBT0773778.1"/>
    </source>
</evidence>
<reference evidence="6 7" key="1">
    <citation type="submission" date="2021-05" db="EMBL/GenBank/DDBJ databases">
        <title>Kineosporia and Streptomyces sp. nov. two new marine actinobacteria isolated from Coral.</title>
        <authorList>
            <person name="Buangrab K."/>
            <person name="Sutthacheep M."/>
            <person name="Yeemin T."/>
            <person name="Harunari E."/>
            <person name="Igarashi Y."/>
            <person name="Kanchanasin P."/>
            <person name="Tanasupawat S."/>
            <person name="Phongsopitanun W."/>
        </authorList>
    </citation>
    <scope>NUCLEOTIDE SEQUENCE [LARGE SCALE GENOMIC DNA]</scope>
    <source>
        <strain evidence="6 7">J2-2</strain>
    </source>
</reference>
<feature type="region of interest" description="Disordered" evidence="4">
    <location>
        <begin position="210"/>
        <end position="232"/>
    </location>
</feature>
<feature type="domain" description="HTH gntR-type" evidence="5">
    <location>
        <begin position="2"/>
        <end position="68"/>
    </location>
</feature>
<dbReference type="Pfam" id="PF07729">
    <property type="entry name" value="FCD"/>
    <property type="match status" value="1"/>
</dbReference>
<dbReference type="SMART" id="SM00895">
    <property type="entry name" value="FCD"/>
    <property type="match status" value="1"/>
</dbReference>
<evidence type="ECO:0000256" key="4">
    <source>
        <dbReference type="SAM" id="MobiDB-lite"/>
    </source>
</evidence>
<gene>
    <name evidence="6" type="ORF">KIH74_32835</name>
</gene>
<dbReference type="SUPFAM" id="SSF46785">
    <property type="entry name" value="Winged helix' DNA-binding domain"/>
    <property type="match status" value="1"/>
</dbReference>
<sequence length="232" mass="25857">MASARDTIYETLRSRLTSGHYPEDASLIPQTLSEEFAVSRTPVREALGLLERDGLLVSTQRGFTLRRRSDEEMLEVFEARAVLESSAAYAAALRRSPIDLARLDDLLARTRTESEPAAIRRCFNLWHEAVRQAAHNQTIGGLLHTLDAQAKLSAPWKTPLAEGTFDTSRDEHERMTEAIRAQDGELARTLMLEHQAHDRDTRILQLVSQMAQTAPSGSAPAPPTMDPTQEET</sequence>
<dbReference type="RefSeq" id="WP_214160319.1">
    <property type="nucleotide sequence ID" value="NZ_JAHBAY010000020.1"/>
</dbReference>
<dbReference type="InterPro" id="IPR011711">
    <property type="entry name" value="GntR_C"/>
</dbReference>
<accession>A0ABS5TSI7</accession>
<evidence type="ECO:0000256" key="1">
    <source>
        <dbReference type="ARBA" id="ARBA00023015"/>
    </source>
</evidence>
<evidence type="ECO:0000256" key="2">
    <source>
        <dbReference type="ARBA" id="ARBA00023125"/>
    </source>
</evidence>
<dbReference type="PANTHER" id="PTHR43537">
    <property type="entry name" value="TRANSCRIPTIONAL REGULATOR, GNTR FAMILY"/>
    <property type="match status" value="1"/>
</dbReference>
<dbReference type="InterPro" id="IPR000524">
    <property type="entry name" value="Tscrpt_reg_HTH_GntR"/>
</dbReference>
<keyword evidence="1" id="KW-0805">Transcription regulation</keyword>
<dbReference type="Gene3D" id="1.20.120.530">
    <property type="entry name" value="GntR ligand-binding domain-like"/>
    <property type="match status" value="1"/>
</dbReference>
<evidence type="ECO:0000256" key="3">
    <source>
        <dbReference type="ARBA" id="ARBA00023163"/>
    </source>
</evidence>
<dbReference type="InterPro" id="IPR008920">
    <property type="entry name" value="TF_FadR/GntR_C"/>
</dbReference>
<dbReference type="PROSITE" id="PS50949">
    <property type="entry name" value="HTH_GNTR"/>
    <property type="match status" value="1"/>
</dbReference>
<organism evidence="6 7">
    <name type="scientific">Kineosporia corallincola</name>
    <dbReference type="NCBI Taxonomy" id="2835133"/>
    <lineage>
        <taxon>Bacteria</taxon>
        <taxon>Bacillati</taxon>
        <taxon>Actinomycetota</taxon>
        <taxon>Actinomycetes</taxon>
        <taxon>Kineosporiales</taxon>
        <taxon>Kineosporiaceae</taxon>
        <taxon>Kineosporia</taxon>
    </lineage>
</organism>
<keyword evidence="7" id="KW-1185">Reference proteome</keyword>
<dbReference type="PANTHER" id="PTHR43537:SF24">
    <property type="entry name" value="GLUCONATE OPERON TRANSCRIPTIONAL REPRESSOR"/>
    <property type="match status" value="1"/>
</dbReference>
<dbReference type="Pfam" id="PF00392">
    <property type="entry name" value="GntR"/>
    <property type="match status" value="1"/>
</dbReference>
<proteinExistence type="predicted"/>
<evidence type="ECO:0000313" key="7">
    <source>
        <dbReference type="Proteomes" id="UP001197247"/>
    </source>
</evidence>
<dbReference type="InterPro" id="IPR036390">
    <property type="entry name" value="WH_DNA-bd_sf"/>
</dbReference>
<dbReference type="Proteomes" id="UP001197247">
    <property type="component" value="Unassembled WGS sequence"/>
</dbReference>
<dbReference type="Gene3D" id="1.10.10.10">
    <property type="entry name" value="Winged helix-like DNA-binding domain superfamily/Winged helix DNA-binding domain"/>
    <property type="match status" value="1"/>
</dbReference>